<keyword evidence="2" id="KW-1133">Transmembrane helix</keyword>
<dbReference type="Proteomes" id="UP000319931">
    <property type="component" value="Unassembled WGS sequence"/>
</dbReference>
<keyword evidence="2" id="KW-0812">Transmembrane</keyword>
<dbReference type="CDD" id="cd07341">
    <property type="entry name" value="M56_BlaR1_MecR1_like"/>
    <property type="match status" value="1"/>
</dbReference>
<reference evidence="4 5" key="1">
    <citation type="journal article" date="2019" name="Environ. Microbiol.">
        <title>Species interactions and distinct microbial communities in high Arctic permafrost affected cryosols are associated with the CH4 and CO2 gas fluxes.</title>
        <authorList>
            <person name="Altshuler I."/>
            <person name="Hamel J."/>
            <person name="Turney S."/>
            <person name="Magnuson E."/>
            <person name="Levesque R."/>
            <person name="Greer C."/>
            <person name="Whyte L.G."/>
        </authorList>
    </citation>
    <scope>NUCLEOTIDE SEQUENCE [LARGE SCALE GENOMIC DNA]</scope>
    <source>
        <strain evidence="4 5">E6.1</strain>
    </source>
</reference>
<feature type="domain" description="Peptidase M56" evidence="3">
    <location>
        <begin position="10"/>
        <end position="278"/>
    </location>
</feature>
<dbReference type="InterPro" id="IPR052173">
    <property type="entry name" value="Beta-lactam_resp_regulator"/>
</dbReference>
<gene>
    <name evidence="4" type="ORF">EAH76_06495</name>
</gene>
<dbReference type="EMBL" id="RCZC01000002">
    <property type="protein sequence ID" value="TPG54319.1"/>
    <property type="molecule type" value="Genomic_DNA"/>
</dbReference>
<feature type="transmembrane region" description="Helical" evidence="2">
    <location>
        <begin position="286"/>
        <end position="307"/>
    </location>
</feature>
<protein>
    <submittedName>
        <fullName evidence="4">Peptidase M56</fullName>
    </submittedName>
</protein>
<dbReference type="PANTHER" id="PTHR34978">
    <property type="entry name" value="POSSIBLE SENSOR-TRANSDUCER PROTEIN BLAR"/>
    <property type="match status" value="1"/>
</dbReference>
<sequence length="571" mass="60176">MTDWISPSWLIEALVASSVLMVAVLLLRRPVRKAFGADVAYALWLLPVLRLALPPLPSAWHEAAVAPMLRVSEQVGVLLTDPSADSVVASGPITVWIAPALAMLWIGGAAAFLVWHTVSHHRFCRRLLDAAGPHDAQGGVRVIETSAASGPLAFGVLRRYVAFPRDFAERFEAEERDLALAHELGHHARGDLLANWVALVVLALHWFNPIAWRAFRAFRADQEIANDARVLAGMNPMRRHTYACAILKAAHPSFMGGTVAATCHLHTIDDLKGRLRMLTTNKTSRGRLIAGAGMLALLGAGGLGLTASGTAAAAKVRSTVEDATGMDLAALDQAVAAPPAPAVAPAAPAVPVAPSRLARVRAPAEAADVAGPDLPPAPEPPLPPSGIADAVPPAPPAPPVPVAGARGTGMTTTMVTVTKDGKRIVRYGRYVKLNRDGTSTLVGEIGQMPQMPRMPAMPAMPAMPPMPQISSRNCGPRGTDGRMVIKERTAGQQRIIICSDRIAAAKARGIAMAANSKDMQRNAYAHALDGLRRSRANVMAAAAMTAEQRARALAGIDTAIAELESDVAHAQ</sequence>
<dbReference type="Pfam" id="PF05569">
    <property type="entry name" value="Peptidase_M56"/>
    <property type="match status" value="1"/>
</dbReference>
<feature type="compositionally biased region" description="Pro residues" evidence="1">
    <location>
        <begin position="373"/>
        <end position="384"/>
    </location>
</feature>
<dbReference type="AlphaFoldDB" id="A0A502FXY1"/>
<keyword evidence="2" id="KW-0472">Membrane</keyword>
<feature type="transmembrane region" description="Helical" evidence="2">
    <location>
        <begin position="6"/>
        <end position="27"/>
    </location>
</feature>
<dbReference type="RefSeq" id="WP_140849315.1">
    <property type="nucleotide sequence ID" value="NZ_RCZC01000002.1"/>
</dbReference>
<evidence type="ECO:0000313" key="5">
    <source>
        <dbReference type="Proteomes" id="UP000319931"/>
    </source>
</evidence>
<evidence type="ECO:0000256" key="1">
    <source>
        <dbReference type="SAM" id="MobiDB-lite"/>
    </source>
</evidence>
<evidence type="ECO:0000313" key="4">
    <source>
        <dbReference type="EMBL" id="TPG54319.1"/>
    </source>
</evidence>
<accession>A0A502FXY1</accession>
<feature type="transmembrane region" description="Helical" evidence="2">
    <location>
        <begin position="93"/>
        <end position="115"/>
    </location>
</feature>
<evidence type="ECO:0000256" key="2">
    <source>
        <dbReference type="SAM" id="Phobius"/>
    </source>
</evidence>
<keyword evidence="5" id="KW-1185">Reference proteome</keyword>
<comment type="caution">
    <text evidence="4">The sequence shown here is derived from an EMBL/GenBank/DDBJ whole genome shotgun (WGS) entry which is preliminary data.</text>
</comment>
<dbReference type="PANTHER" id="PTHR34978:SF3">
    <property type="entry name" value="SLR0241 PROTEIN"/>
    <property type="match status" value="1"/>
</dbReference>
<dbReference type="InterPro" id="IPR008756">
    <property type="entry name" value="Peptidase_M56"/>
</dbReference>
<organism evidence="4 5">
    <name type="scientific">Sphingomonas glacialis</name>
    <dbReference type="NCBI Taxonomy" id="658225"/>
    <lineage>
        <taxon>Bacteria</taxon>
        <taxon>Pseudomonadati</taxon>
        <taxon>Pseudomonadota</taxon>
        <taxon>Alphaproteobacteria</taxon>
        <taxon>Sphingomonadales</taxon>
        <taxon>Sphingomonadaceae</taxon>
        <taxon>Sphingomonas</taxon>
    </lineage>
</organism>
<feature type="compositionally biased region" description="Pro residues" evidence="1">
    <location>
        <begin position="392"/>
        <end position="401"/>
    </location>
</feature>
<name>A0A502FXY1_9SPHN</name>
<feature type="transmembrane region" description="Helical" evidence="2">
    <location>
        <begin position="34"/>
        <end position="53"/>
    </location>
</feature>
<feature type="region of interest" description="Disordered" evidence="1">
    <location>
        <begin position="363"/>
        <end position="407"/>
    </location>
</feature>
<dbReference type="OrthoDB" id="1628901at2"/>
<proteinExistence type="predicted"/>
<evidence type="ECO:0000259" key="3">
    <source>
        <dbReference type="Pfam" id="PF05569"/>
    </source>
</evidence>